<comment type="caution">
    <text evidence="16">The sequence shown here is derived from an EMBL/GenBank/DDBJ whole genome shotgun (WGS) entry which is preliminary data.</text>
</comment>
<evidence type="ECO:0000256" key="12">
    <source>
        <dbReference type="ARBA" id="ARBA00074271"/>
    </source>
</evidence>
<evidence type="ECO:0000256" key="14">
    <source>
        <dbReference type="SAM" id="MobiDB-lite"/>
    </source>
</evidence>
<organism evidence="16 17">
    <name type="scientific">Hortaea werneckii</name>
    <name type="common">Black yeast</name>
    <name type="synonym">Cladosporium werneckii</name>
    <dbReference type="NCBI Taxonomy" id="91943"/>
    <lineage>
        <taxon>Eukaryota</taxon>
        <taxon>Fungi</taxon>
        <taxon>Dikarya</taxon>
        <taxon>Ascomycota</taxon>
        <taxon>Pezizomycotina</taxon>
        <taxon>Dothideomycetes</taxon>
        <taxon>Dothideomycetidae</taxon>
        <taxon>Mycosphaerellales</taxon>
        <taxon>Teratosphaeriaceae</taxon>
        <taxon>Hortaea</taxon>
    </lineage>
</organism>
<dbReference type="InterPro" id="IPR035971">
    <property type="entry name" value="CBD_sf"/>
</dbReference>
<dbReference type="InterPro" id="IPR001547">
    <property type="entry name" value="Glyco_hydro_5"/>
</dbReference>
<dbReference type="GO" id="GO:0008810">
    <property type="term" value="F:cellulase activity"/>
    <property type="evidence" value="ECO:0007669"/>
    <property type="project" value="UniProtKB-EC"/>
</dbReference>
<dbReference type="FunFam" id="3.20.20.80:FF:000124">
    <property type="entry name" value="Exported cellulase"/>
    <property type="match status" value="1"/>
</dbReference>
<dbReference type="SUPFAM" id="SSF51445">
    <property type="entry name" value="(Trans)glycosidases"/>
    <property type="match status" value="1"/>
</dbReference>
<evidence type="ECO:0000256" key="1">
    <source>
        <dbReference type="ARBA" id="ARBA00000966"/>
    </source>
</evidence>
<sequence>MRKRRNMKASLYSVAAAAGTAAAQQSAWGRCGGKGWDGPTQCVDGWTCHSYNEYYSQCIEGSGSAAASTGTGVSSPSSNGTSSVSAVTSAPVNVTSAASSATSAAAGGDDEDEACETTITLTSSSLPSSSAGAPNFYTGPASSASAPASTSAKVASSSAAGFTSSAVTSSAPVASSSSTAAASSSQVASSAAVSTSGNAATTSSSSSSSSGTVKYAGVNIAGLDFGCSTDGTCTVSGVTDPGDDGISQMKHFVNDDGLNAFRLPVGWQYLVNDNLGGTLDSSNFGTYDNLMQGCLDIAELCILDVHNYARWNGQIIGQGGPTNEEFASLWSQLATKYAGNDKVVFGVMNEPHDVDIDSWADSVQAAVTAIRKAGATSQKILLPGNDWTHASMSVSDGSAAALNKITNEDGSTDNLIFDVHQYLDSDGSGTHTECTTSNADTFKSFGDWLRENNRQAMLTETGGGPNADSCLTNLCEQFEVLNNYSDVYLGWTGWAAGAFAPSYEISETPSGSPGSYTDQPLVKQCIVGKFTGSS</sequence>
<dbReference type="PANTHER" id="PTHR34142:SF5">
    <property type="entry name" value="CBM1 DOMAIN-CONTAINING PROTEIN"/>
    <property type="match status" value="1"/>
</dbReference>
<dbReference type="EC" id="3.2.1.4" evidence="3"/>
<keyword evidence="5 13" id="KW-0378">Hydrolase</keyword>
<dbReference type="PROSITE" id="PS51164">
    <property type="entry name" value="CBM1_2"/>
    <property type="match status" value="1"/>
</dbReference>
<dbReference type="GO" id="GO:0005576">
    <property type="term" value="C:extracellular region"/>
    <property type="evidence" value="ECO:0007669"/>
    <property type="project" value="InterPro"/>
</dbReference>
<evidence type="ECO:0000256" key="10">
    <source>
        <dbReference type="ARBA" id="ARBA00023326"/>
    </source>
</evidence>
<evidence type="ECO:0000256" key="3">
    <source>
        <dbReference type="ARBA" id="ARBA00012601"/>
    </source>
</evidence>
<dbReference type="Pfam" id="PF00734">
    <property type="entry name" value="CBM_1"/>
    <property type="match status" value="1"/>
</dbReference>
<dbReference type="InterPro" id="IPR018087">
    <property type="entry name" value="Glyco_hydro_5_CS"/>
</dbReference>
<dbReference type="PROSITE" id="PS00562">
    <property type="entry name" value="CBM1_1"/>
    <property type="match status" value="1"/>
</dbReference>
<dbReference type="VEuPathDB" id="FungiDB:BTJ68_10949"/>
<evidence type="ECO:0000256" key="13">
    <source>
        <dbReference type="RuleBase" id="RU361153"/>
    </source>
</evidence>
<comment type="similarity">
    <text evidence="2 13">Belongs to the glycosyl hydrolase 5 (cellulase A) family.</text>
</comment>
<protein>
    <recommendedName>
        <fullName evidence="12">Endoglucanase EG-II</fullName>
        <ecNumber evidence="3">3.2.1.4</ecNumber>
    </recommendedName>
</protein>
<reference evidence="16 17" key="1">
    <citation type="journal article" date="2018" name="BMC Genomics">
        <title>Genomic evidence for intraspecific hybridization in a clonal and extremely halotolerant yeast.</title>
        <authorList>
            <person name="Gostincar C."/>
            <person name="Stajich J.E."/>
            <person name="Zupancic J."/>
            <person name="Zalar P."/>
            <person name="Gunde-Cimerman N."/>
        </authorList>
    </citation>
    <scope>NUCLEOTIDE SEQUENCE [LARGE SCALE GENOMIC DNA]</scope>
    <source>
        <strain evidence="16 17">EXF-171</strain>
    </source>
</reference>
<dbReference type="InterPro" id="IPR017853">
    <property type="entry name" value="GH"/>
</dbReference>
<dbReference type="EMBL" id="QWIQ01001021">
    <property type="protein sequence ID" value="RMY71479.1"/>
    <property type="molecule type" value="Genomic_DNA"/>
</dbReference>
<evidence type="ECO:0000256" key="9">
    <source>
        <dbReference type="ARBA" id="ARBA00023295"/>
    </source>
</evidence>
<dbReference type="PROSITE" id="PS00659">
    <property type="entry name" value="GLYCOSYL_HYDROL_F5"/>
    <property type="match status" value="1"/>
</dbReference>
<dbReference type="InterPro" id="IPR000254">
    <property type="entry name" value="CBD"/>
</dbReference>
<dbReference type="VEuPathDB" id="FungiDB:BTJ68_15310"/>
<keyword evidence="4" id="KW-0732">Signal</keyword>
<evidence type="ECO:0000256" key="4">
    <source>
        <dbReference type="ARBA" id="ARBA00022729"/>
    </source>
</evidence>
<keyword evidence="6" id="KW-0136">Cellulose degradation</keyword>
<evidence type="ECO:0000256" key="6">
    <source>
        <dbReference type="ARBA" id="ARBA00023001"/>
    </source>
</evidence>
<dbReference type="Pfam" id="PF00150">
    <property type="entry name" value="Cellulase"/>
    <property type="match status" value="1"/>
</dbReference>
<accession>A0A3M7E465</accession>
<feature type="region of interest" description="Disordered" evidence="14">
    <location>
        <begin position="66"/>
        <end position="85"/>
    </location>
</feature>
<proteinExistence type="inferred from homology"/>
<keyword evidence="7" id="KW-0119">Carbohydrate metabolism</keyword>
<evidence type="ECO:0000259" key="15">
    <source>
        <dbReference type="PROSITE" id="PS51164"/>
    </source>
</evidence>
<gene>
    <name evidence="16" type="ORF">D0862_14604</name>
</gene>
<evidence type="ECO:0000256" key="7">
    <source>
        <dbReference type="ARBA" id="ARBA00023277"/>
    </source>
</evidence>
<keyword evidence="9 13" id="KW-0326">Glycosidase</keyword>
<dbReference type="AlphaFoldDB" id="A0A3M7E465"/>
<dbReference type="SMART" id="SM00236">
    <property type="entry name" value="fCBD"/>
    <property type="match status" value="1"/>
</dbReference>
<dbReference type="Proteomes" id="UP000281468">
    <property type="component" value="Unassembled WGS sequence"/>
</dbReference>
<keyword evidence="10" id="KW-0624">Polysaccharide degradation</keyword>
<keyword evidence="8" id="KW-0873">Pyrrolidone carboxylic acid</keyword>
<dbReference type="GO" id="GO:0030245">
    <property type="term" value="P:cellulose catabolic process"/>
    <property type="evidence" value="ECO:0007669"/>
    <property type="project" value="UniProtKB-KW"/>
</dbReference>
<evidence type="ECO:0000256" key="11">
    <source>
        <dbReference type="ARBA" id="ARBA00059691"/>
    </source>
</evidence>
<dbReference type="Gene3D" id="3.20.20.80">
    <property type="entry name" value="Glycosidases"/>
    <property type="match status" value="1"/>
</dbReference>
<evidence type="ECO:0000256" key="8">
    <source>
        <dbReference type="ARBA" id="ARBA00023283"/>
    </source>
</evidence>
<evidence type="ECO:0000256" key="5">
    <source>
        <dbReference type="ARBA" id="ARBA00022801"/>
    </source>
</evidence>
<dbReference type="SUPFAM" id="SSF57180">
    <property type="entry name" value="Cellulose-binding domain"/>
    <property type="match status" value="1"/>
</dbReference>
<dbReference type="GO" id="GO:0030248">
    <property type="term" value="F:cellulose binding"/>
    <property type="evidence" value="ECO:0007669"/>
    <property type="project" value="InterPro"/>
</dbReference>
<evidence type="ECO:0000313" key="16">
    <source>
        <dbReference type="EMBL" id="RMY71479.1"/>
    </source>
</evidence>
<comment type="catalytic activity">
    <reaction evidence="1">
        <text>Endohydrolysis of (1-&gt;4)-beta-D-glucosidic linkages in cellulose, lichenin and cereal beta-D-glucans.</text>
        <dbReference type="EC" id="3.2.1.4"/>
    </reaction>
</comment>
<feature type="domain" description="CBM1" evidence="15">
    <location>
        <begin position="23"/>
        <end position="59"/>
    </location>
</feature>
<name>A0A3M7E465_HORWE</name>
<dbReference type="PANTHER" id="PTHR34142">
    <property type="entry name" value="ENDO-BETA-1,4-GLUCANASE A"/>
    <property type="match status" value="1"/>
</dbReference>
<evidence type="ECO:0000256" key="2">
    <source>
        <dbReference type="ARBA" id="ARBA00005641"/>
    </source>
</evidence>
<evidence type="ECO:0000313" key="17">
    <source>
        <dbReference type="Proteomes" id="UP000281468"/>
    </source>
</evidence>
<comment type="function">
    <text evidence="11">Endoglucanase (EG) that cleaves the internal beta-1,4-glucosidic bonds in cellulose. The degradation of cellulose involves an interplay between different cellulolytic enzymes. Hydrolysis starts with EGs, which cut internal glycosidic linkages to reduce the polymerization degree of the substrate and creates new chain ends for exocellobiohydrolases (CBHs). The CBH release the disaccharide cellobiose from the non-reducing end of the cellulose polymer chain. Finally, beta-1,4-glucosidases hydrolyze the cellobiose and other short cello-oligosaccharides into glucose units.</text>
</comment>